<organism evidence="2 3">
    <name type="scientific">Ladona fulva</name>
    <name type="common">Scarce chaser dragonfly</name>
    <name type="synonym">Libellula fulva</name>
    <dbReference type="NCBI Taxonomy" id="123851"/>
    <lineage>
        <taxon>Eukaryota</taxon>
        <taxon>Metazoa</taxon>
        <taxon>Ecdysozoa</taxon>
        <taxon>Arthropoda</taxon>
        <taxon>Hexapoda</taxon>
        <taxon>Insecta</taxon>
        <taxon>Pterygota</taxon>
        <taxon>Palaeoptera</taxon>
        <taxon>Odonata</taxon>
        <taxon>Epiprocta</taxon>
        <taxon>Anisoptera</taxon>
        <taxon>Libelluloidea</taxon>
        <taxon>Libellulidae</taxon>
        <taxon>Ladona</taxon>
    </lineage>
</organism>
<proteinExistence type="predicted"/>
<dbReference type="EMBL" id="KZ309060">
    <property type="protein sequence ID" value="KAG8236694.1"/>
    <property type="molecule type" value="Genomic_DNA"/>
</dbReference>
<keyword evidence="3" id="KW-1185">Reference proteome</keyword>
<gene>
    <name evidence="2" type="ORF">J437_LFUL016731</name>
</gene>
<dbReference type="AlphaFoldDB" id="A0A8K0KK29"/>
<comment type="caution">
    <text evidence="2">The sequence shown here is derived from an EMBL/GenBank/DDBJ whole genome shotgun (WGS) entry which is preliminary data.</text>
</comment>
<feature type="non-terminal residue" evidence="2">
    <location>
        <position position="159"/>
    </location>
</feature>
<evidence type="ECO:0000256" key="1">
    <source>
        <dbReference type="SAM" id="MobiDB-lite"/>
    </source>
</evidence>
<dbReference type="Proteomes" id="UP000792457">
    <property type="component" value="Unassembled WGS sequence"/>
</dbReference>
<evidence type="ECO:0000313" key="2">
    <source>
        <dbReference type="EMBL" id="KAG8236694.1"/>
    </source>
</evidence>
<reference evidence="2" key="1">
    <citation type="submission" date="2013-04" db="EMBL/GenBank/DDBJ databases">
        <authorList>
            <person name="Qu J."/>
            <person name="Murali S.C."/>
            <person name="Bandaranaike D."/>
            <person name="Bellair M."/>
            <person name="Blankenburg K."/>
            <person name="Chao H."/>
            <person name="Dinh H."/>
            <person name="Doddapaneni H."/>
            <person name="Downs B."/>
            <person name="Dugan-Rocha S."/>
            <person name="Elkadiri S."/>
            <person name="Gnanaolivu R.D."/>
            <person name="Hernandez B."/>
            <person name="Javaid M."/>
            <person name="Jayaseelan J.C."/>
            <person name="Lee S."/>
            <person name="Li M."/>
            <person name="Ming W."/>
            <person name="Munidasa M."/>
            <person name="Muniz J."/>
            <person name="Nguyen L."/>
            <person name="Ongeri F."/>
            <person name="Osuji N."/>
            <person name="Pu L.-L."/>
            <person name="Puazo M."/>
            <person name="Qu C."/>
            <person name="Quiroz J."/>
            <person name="Raj R."/>
            <person name="Weissenberger G."/>
            <person name="Xin Y."/>
            <person name="Zou X."/>
            <person name="Han Y."/>
            <person name="Richards S."/>
            <person name="Worley K."/>
            <person name="Muzny D."/>
            <person name="Gibbs R."/>
        </authorList>
    </citation>
    <scope>NUCLEOTIDE SEQUENCE</scope>
    <source>
        <strain evidence="2">Sampled in the wild</strain>
    </source>
</reference>
<feature type="region of interest" description="Disordered" evidence="1">
    <location>
        <begin position="27"/>
        <end position="63"/>
    </location>
</feature>
<feature type="compositionally biased region" description="Basic and acidic residues" evidence="1">
    <location>
        <begin position="27"/>
        <end position="36"/>
    </location>
</feature>
<feature type="compositionally biased region" description="Basic and acidic residues" evidence="1">
    <location>
        <begin position="137"/>
        <end position="153"/>
    </location>
</feature>
<feature type="compositionally biased region" description="Basic and acidic residues" evidence="1">
    <location>
        <begin position="94"/>
        <end position="104"/>
    </location>
</feature>
<feature type="region of interest" description="Disordered" evidence="1">
    <location>
        <begin position="76"/>
        <end position="159"/>
    </location>
</feature>
<reference evidence="2" key="2">
    <citation type="submission" date="2017-10" db="EMBL/GenBank/DDBJ databases">
        <title>Ladona fulva Genome sequencing and assembly.</title>
        <authorList>
            <person name="Murali S."/>
            <person name="Richards S."/>
            <person name="Bandaranaike D."/>
            <person name="Bellair M."/>
            <person name="Blankenburg K."/>
            <person name="Chao H."/>
            <person name="Dinh H."/>
            <person name="Doddapaneni H."/>
            <person name="Dugan-Rocha S."/>
            <person name="Elkadiri S."/>
            <person name="Gnanaolivu R."/>
            <person name="Hernandez B."/>
            <person name="Skinner E."/>
            <person name="Javaid M."/>
            <person name="Lee S."/>
            <person name="Li M."/>
            <person name="Ming W."/>
            <person name="Munidasa M."/>
            <person name="Muniz J."/>
            <person name="Nguyen L."/>
            <person name="Hughes D."/>
            <person name="Osuji N."/>
            <person name="Pu L.-L."/>
            <person name="Puazo M."/>
            <person name="Qu C."/>
            <person name="Quiroz J."/>
            <person name="Raj R."/>
            <person name="Weissenberger G."/>
            <person name="Xin Y."/>
            <person name="Zou X."/>
            <person name="Han Y."/>
            <person name="Worley K."/>
            <person name="Muzny D."/>
            <person name="Gibbs R."/>
        </authorList>
    </citation>
    <scope>NUCLEOTIDE SEQUENCE</scope>
    <source>
        <strain evidence="2">Sampled in the wild</strain>
    </source>
</reference>
<accession>A0A8K0KK29</accession>
<feature type="compositionally biased region" description="Polar residues" evidence="1">
    <location>
        <begin position="51"/>
        <end position="62"/>
    </location>
</feature>
<name>A0A8K0KK29_LADFU</name>
<evidence type="ECO:0000313" key="3">
    <source>
        <dbReference type="Proteomes" id="UP000792457"/>
    </source>
</evidence>
<protein>
    <submittedName>
        <fullName evidence="2">Uncharacterized protein</fullName>
    </submittedName>
</protein>
<sequence>MESSWREIMSSLNINDKADVLPEKEYHSKKYLDHSREKRLHSKERIDNEPLLSSQNKTTELPNSELKKYIHMLLGQEPGKPLGNQDISSESDGDYEKQVLDSKSKQYLMKQMSKFGIGGQDSRIDNRDKRRSRKEKTKVAEKEDACKLTRDEPDPMWSS</sequence>